<gene>
    <name evidence="2" type="ORF">FOZ76_13410</name>
</gene>
<feature type="signal peptide" evidence="1">
    <location>
        <begin position="1"/>
        <end position="21"/>
    </location>
</feature>
<dbReference type="EMBL" id="VLTJ01000026">
    <property type="protein sequence ID" value="TSH93917.1"/>
    <property type="molecule type" value="Genomic_DNA"/>
</dbReference>
<reference evidence="2 3" key="1">
    <citation type="submission" date="2019-07" db="EMBL/GenBank/DDBJ databases">
        <title>Qingshengfaniella alkalisoli gen. nov., sp. nov., isolated from saline soil.</title>
        <authorList>
            <person name="Xu L."/>
            <person name="Huang X.-X."/>
            <person name="Sun J.-Q."/>
        </authorList>
    </citation>
    <scope>NUCLEOTIDE SEQUENCE [LARGE SCALE GENOMIC DNA]</scope>
    <source>
        <strain evidence="2 3">DSM 27279</strain>
    </source>
</reference>
<dbReference type="InterPro" id="IPR015943">
    <property type="entry name" value="WD40/YVTN_repeat-like_dom_sf"/>
</dbReference>
<dbReference type="PANTHER" id="PTHR47197:SF3">
    <property type="entry name" value="DIHYDRO-HEME D1 DEHYDROGENASE"/>
    <property type="match status" value="1"/>
</dbReference>
<dbReference type="SUPFAM" id="SSF51004">
    <property type="entry name" value="C-terminal (heme d1) domain of cytochrome cd1-nitrite reductase"/>
    <property type="match status" value="1"/>
</dbReference>
<dbReference type="Proteomes" id="UP000318405">
    <property type="component" value="Unassembled WGS sequence"/>
</dbReference>
<evidence type="ECO:0000313" key="2">
    <source>
        <dbReference type="EMBL" id="TSH93917.1"/>
    </source>
</evidence>
<keyword evidence="2" id="KW-0067">ATP-binding</keyword>
<dbReference type="Gene3D" id="2.130.10.10">
    <property type="entry name" value="YVTN repeat-like/Quinoprotein amine dehydrogenase"/>
    <property type="match status" value="1"/>
</dbReference>
<sequence length="471" mass="48255">MRTARTAVAACILLAAGTAWADARFGQPDDNFQGRVSAGGVVYPGSTVTLQGTNFKPGQKVQFLYEGETISGEPVAADVDGKFSVETTVPKNAVPGRHSVVVSATEPSAALIHTLKVSPDLPVSGANRFDIKSEKTVTGVYQSGYSATNSALFVAAAVGRPPVKESVLARLDPRTLKVVQQVTPGPAPGRPDAQGNAQDGGVYAVYGVGVDDANGNIWVSNTRQNTVAVYRQSDLTLLKQFDAGTIGHPRDVIADQKNGKVFVNQARGTNVAVFDAKTLLLTTTLELNAPPPPAGAGGPPGRGAAPAAFPTMSMSLDASAGKLFVVGANGEVAVIDAASNAVEKAYTVKGAAGAIGIAHDAQSNRIFIASQGADAIVIAEADTGDVLHRVPVGAGPLSVVFEPVSKRVYAANRGSGTITVLDVDGKIVANLPGGPLPNHLTVAPGGVVYALNKGQADDAASNHVQRIHAKQ</sequence>
<dbReference type="InterPro" id="IPR051200">
    <property type="entry name" value="Host-pathogen_enzymatic-act"/>
</dbReference>
<dbReference type="InterPro" id="IPR011048">
    <property type="entry name" value="Haem_d1_sf"/>
</dbReference>
<comment type="caution">
    <text evidence="2">The sequence shown here is derived from an EMBL/GenBank/DDBJ whole genome shotgun (WGS) entry which is preliminary data.</text>
</comment>
<dbReference type="GO" id="GO:0005524">
    <property type="term" value="F:ATP binding"/>
    <property type="evidence" value="ECO:0007669"/>
    <property type="project" value="UniProtKB-KW"/>
</dbReference>
<protein>
    <submittedName>
        <fullName evidence="2">ATP-binding protein</fullName>
    </submittedName>
</protein>
<name>A0A556AM14_9BURK</name>
<organism evidence="2 3">
    <name type="scientific">Verticiella sediminum</name>
    <dbReference type="NCBI Taxonomy" id="1247510"/>
    <lineage>
        <taxon>Bacteria</taxon>
        <taxon>Pseudomonadati</taxon>
        <taxon>Pseudomonadota</taxon>
        <taxon>Betaproteobacteria</taxon>
        <taxon>Burkholderiales</taxon>
        <taxon>Alcaligenaceae</taxon>
        <taxon>Verticiella</taxon>
    </lineage>
</organism>
<keyword evidence="2" id="KW-0547">Nucleotide-binding</keyword>
<keyword evidence="3" id="KW-1185">Reference proteome</keyword>
<proteinExistence type="predicted"/>
<dbReference type="OrthoDB" id="7197435at2"/>
<dbReference type="PANTHER" id="PTHR47197">
    <property type="entry name" value="PROTEIN NIRF"/>
    <property type="match status" value="1"/>
</dbReference>
<dbReference type="AlphaFoldDB" id="A0A556AM14"/>
<evidence type="ECO:0000313" key="3">
    <source>
        <dbReference type="Proteomes" id="UP000318405"/>
    </source>
</evidence>
<feature type="chain" id="PRO_5022246118" evidence="1">
    <location>
        <begin position="22"/>
        <end position="471"/>
    </location>
</feature>
<keyword evidence="1" id="KW-0732">Signal</keyword>
<evidence type="ECO:0000256" key="1">
    <source>
        <dbReference type="SAM" id="SignalP"/>
    </source>
</evidence>
<accession>A0A556AM14</accession>